<comment type="caution">
    <text evidence="2">The sequence shown here is derived from an EMBL/GenBank/DDBJ whole genome shotgun (WGS) entry which is preliminary data.</text>
</comment>
<dbReference type="InterPro" id="IPR053781">
    <property type="entry name" value="F-box_AtFBL13-like"/>
</dbReference>
<dbReference type="InterPro" id="IPR006566">
    <property type="entry name" value="FBD"/>
</dbReference>
<gene>
    <name evidence="2" type="ORF">E3N88_34992</name>
</gene>
<proteinExistence type="predicted"/>
<dbReference type="InterPro" id="IPR050232">
    <property type="entry name" value="FBL13/AtMIF1-like"/>
</dbReference>
<evidence type="ECO:0000313" key="2">
    <source>
        <dbReference type="EMBL" id="KAD3067112.1"/>
    </source>
</evidence>
<dbReference type="SUPFAM" id="SSF52047">
    <property type="entry name" value="RNI-like"/>
    <property type="match status" value="1"/>
</dbReference>
<dbReference type="EMBL" id="SZYD01000017">
    <property type="protein sequence ID" value="KAD3067112.1"/>
    <property type="molecule type" value="Genomic_DNA"/>
</dbReference>
<organism evidence="2 3">
    <name type="scientific">Mikania micrantha</name>
    <name type="common">bitter vine</name>
    <dbReference type="NCBI Taxonomy" id="192012"/>
    <lineage>
        <taxon>Eukaryota</taxon>
        <taxon>Viridiplantae</taxon>
        <taxon>Streptophyta</taxon>
        <taxon>Embryophyta</taxon>
        <taxon>Tracheophyta</taxon>
        <taxon>Spermatophyta</taxon>
        <taxon>Magnoliopsida</taxon>
        <taxon>eudicotyledons</taxon>
        <taxon>Gunneridae</taxon>
        <taxon>Pentapetalae</taxon>
        <taxon>asterids</taxon>
        <taxon>campanulids</taxon>
        <taxon>Asterales</taxon>
        <taxon>Asteraceae</taxon>
        <taxon>Asteroideae</taxon>
        <taxon>Heliantheae alliance</taxon>
        <taxon>Eupatorieae</taxon>
        <taxon>Mikania</taxon>
    </lineage>
</organism>
<name>A0A5N6M041_9ASTR</name>
<dbReference type="SUPFAM" id="SSF81383">
    <property type="entry name" value="F-box domain"/>
    <property type="match status" value="1"/>
</dbReference>
<sequence>MSENKHNKRQEIEHTNDMIGSISKLPDCILHHILSFLPTIEVVQTSILSKRWKNLWASVPSLDLDDFIIYASEVDFQHSPDSITSFLNFEERILRSQDEPKIEKFILSCHICFNPSRVGSWISNAVVHNVREVDLCLFSVDPSTIPPSIYDCKSLVILKIEMLRDIEIPSSIYLPCLKILDLSLVAFPNDESTQNLFSSCPVLEELVLWNCAYGMNNLTISSLSLKKLTINDQMDYHRMHPNGCKIKIDAKNLTYLDYIGHLTNEIFLNNVSSLVKACIHIPILHQREKELACRAVDLLKGLQNVVFLSVSNCTMMCLIYADRMNPFPVFPNLIHLVVTTEIVNYTFRTFMYLLNFCPALQFVSLSEGFNSCMLLDENDSSLLFVPICISHHLKSLVFKNFHANDSEIWFLKFVLKNACVLEKMDVWWCKPEPPDPKKQRDVRKELEITEKSSAGCICWY</sequence>
<dbReference type="Gene3D" id="1.20.1280.50">
    <property type="match status" value="1"/>
</dbReference>
<dbReference type="Proteomes" id="UP000326396">
    <property type="component" value="Linkage Group LG7"/>
</dbReference>
<accession>A0A5N6M041</accession>
<dbReference type="PROSITE" id="PS50181">
    <property type="entry name" value="FBOX"/>
    <property type="match status" value="1"/>
</dbReference>
<dbReference type="SMART" id="SM00256">
    <property type="entry name" value="FBOX"/>
    <property type="match status" value="1"/>
</dbReference>
<dbReference type="InterPro" id="IPR055411">
    <property type="entry name" value="LRR_FXL15/At3g58940/PEG3-like"/>
</dbReference>
<protein>
    <recommendedName>
        <fullName evidence="1">F-box domain-containing protein</fullName>
    </recommendedName>
</protein>
<evidence type="ECO:0000313" key="3">
    <source>
        <dbReference type="Proteomes" id="UP000326396"/>
    </source>
</evidence>
<dbReference type="InterPro" id="IPR036047">
    <property type="entry name" value="F-box-like_dom_sf"/>
</dbReference>
<dbReference type="Pfam" id="PF00646">
    <property type="entry name" value="F-box"/>
    <property type="match status" value="1"/>
</dbReference>
<feature type="domain" description="F-box" evidence="1">
    <location>
        <begin position="19"/>
        <end position="55"/>
    </location>
</feature>
<dbReference type="Gene3D" id="3.80.10.10">
    <property type="entry name" value="Ribonuclease Inhibitor"/>
    <property type="match status" value="1"/>
</dbReference>
<dbReference type="AlphaFoldDB" id="A0A5N6M041"/>
<dbReference type="OrthoDB" id="612216at2759"/>
<keyword evidence="3" id="KW-1185">Reference proteome</keyword>
<dbReference type="CDD" id="cd22160">
    <property type="entry name" value="F-box_AtFBL13-like"/>
    <property type="match status" value="1"/>
</dbReference>
<evidence type="ECO:0000259" key="1">
    <source>
        <dbReference type="PROSITE" id="PS50181"/>
    </source>
</evidence>
<dbReference type="PANTHER" id="PTHR31900">
    <property type="entry name" value="F-BOX/RNI SUPERFAMILY PROTEIN-RELATED"/>
    <property type="match status" value="1"/>
</dbReference>
<dbReference type="PANTHER" id="PTHR31900:SF30">
    <property type="entry name" value="SUPERFAMILY PROTEIN, PUTATIVE-RELATED"/>
    <property type="match status" value="1"/>
</dbReference>
<dbReference type="Pfam" id="PF08387">
    <property type="entry name" value="FBD"/>
    <property type="match status" value="1"/>
</dbReference>
<dbReference type="Pfam" id="PF24758">
    <property type="entry name" value="LRR_At5g56370"/>
    <property type="match status" value="1"/>
</dbReference>
<dbReference type="InterPro" id="IPR001810">
    <property type="entry name" value="F-box_dom"/>
</dbReference>
<dbReference type="InterPro" id="IPR032675">
    <property type="entry name" value="LRR_dom_sf"/>
</dbReference>
<reference evidence="2 3" key="1">
    <citation type="submission" date="2019-05" db="EMBL/GenBank/DDBJ databases">
        <title>Mikania micrantha, genome provides insights into the molecular mechanism of rapid growth.</title>
        <authorList>
            <person name="Liu B."/>
        </authorList>
    </citation>
    <scope>NUCLEOTIDE SEQUENCE [LARGE SCALE GENOMIC DNA]</scope>
    <source>
        <strain evidence="2">NLD-2019</strain>
        <tissue evidence="2">Leaf</tissue>
    </source>
</reference>